<dbReference type="Proteomes" id="UP000323317">
    <property type="component" value="Unassembled WGS sequence"/>
</dbReference>
<dbReference type="InterPro" id="IPR050101">
    <property type="entry name" value="CinA"/>
</dbReference>
<dbReference type="InterPro" id="IPR036653">
    <property type="entry name" value="CinA-like_C"/>
</dbReference>
<dbReference type="Pfam" id="PF00994">
    <property type="entry name" value="MoCF_biosynth"/>
    <property type="match status" value="1"/>
</dbReference>
<protein>
    <recommendedName>
        <fullName evidence="1">Putative competence-damage inducible protein</fullName>
    </recommendedName>
</protein>
<dbReference type="InterPro" id="IPR008136">
    <property type="entry name" value="CinA_C"/>
</dbReference>
<dbReference type="NCBIfam" id="TIGR00200">
    <property type="entry name" value="cinA_nterm"/>
    <property type="match status" value="1"/>
</dbReference>
<organism evidence="4 5">
    <name type="scientific">Rossellomorea vietnamensis</name>
    <dbReference type="NCBI Taxonomy" id="218284"/>
    <lineage>
        <taxon>Bacteria</taxon>
        <taxon>Bacillati</taxon>
        <taxon>Bacillota</taxon>
        <taxon>Bacilli</taxon>
        <taxon>Bacillales</taxon>
        <taxon>Bacillaceae</taxon>
        <taxon>Rossellomorea</taxon>
    </lineage>
</organism>
<dbReference type="InterPro" id="IPR001453">
    <property type="entry name" value="MoaB/Mog_dom"/>
</dbReference>
<name>A0A5D4KJI5_9BACI</name>
<dbReference type="Gene3D" id="3.30.70.2860">
    <property type="match status" value="1"/>
</dbReference>
<dbReference type="CDD" id="cd00885">
    <property type="entry name" value="cinA"/>
    <property type="match status" value="1"/>
</dbReference>
<evidence type="ECO:0000256" key="2">
    <source>
        <dbReference type="SAM" id="Coils"/>
    </source>
</evidence>
<comment type="similarity">
    <text evidence="1">Belongs to the CinA family.</text>
</comment>
<dbReference type="PANTHER" id="PTHR13939:SF0">
    <property type="entry name" value="NMN AMIDOHYDROLASE-LIKE PROTEIN YFAY"/>
    <property type="match status" value="1"/>
</dbReference>
<feature type="domain" description="MoaB/Mog" evidence="3">
    <location>
        <begin position="4"/>
        <end position="170"/>
    </location>
</feature>
<dbReference type="SUPFAM" id="SSF142433">
    <property type="entry name" value="CinA-like"/>
    <property type="match status" value="1"/>
</dbReference>
<accession>A0A5D4KJI5</accession>
<gene>
    <name evidence="1" type="primary">cinA</name>
    <name evidence="4" type="ORF">FZC79_01160</name>
</gene>
<proteinExistence type="inferred from homology"/>
<dbReference type="NCBIfam" id="NF001813">
    <property type="entry name" value="PRK00549.1"/>
    <property type="match status" value="1"/>
</dbReference>
<dbReference type="Gene3D" id="3.90.950.20">
    <property type="entry name" value="CinA-like"/>
    <property type="match status" value="1"/>
</dbReference>
<dbReference type="PANTHER" id="PTHR13939">
    <property type="entry name" value="NICOTINAMIDE-NUCLEOTIDE AMIDOHYDROLASE PNCC"/>
    <property type="match status" value="1"/>
</dbReference>
<evidence type="ECO:0000313" key="4">
    <source>
        <dbReference type="EMBL" id="TYR77457.1"/>
    </source>
</evidence>
<dbReference type="SUPFAM" id="SSF53218">
    <property type="entry name" value="Molybdenum cofactor biosynthesis proteins"/>
    <property type="match status" value="1"/>
</dbReference>
<evidence type="ECO:0000259" key="3">
    <source>
        <dbReference type="SMART" id="SM00852"/>
    </source>
</evidence>
<dbReference type="Gene3D" id="3.40.980.10">
    <property type="entry name" value="MoaB/Mog-like domain"/>
    <property type="match status" value="1"/>
</dbReference>
<dbReference type="SMART" id="SM00852">
    <property type="entry name" value="MoCF_biosynth"/>
    <property type="match status" value="1"/>
</dbReference>
<keyword evidence="2" id="KW-0175">Coiled coil</keyword>
<sequence length="416" mass="45950">MNAEIIAVGSELLLGQIVNSNAKFLSEQLAEIGVNVYYHTVVGDNPDRLKNAVKTAESRAQLIIFTGGLGPTKDDLTKETIAGHLNTSLEKDEEALKFIKDYFIRVQREMTPNNEKQAHVLKGSNVLKNEQGMAPGMFLIHESRQYMLLPGPPSEMIPMFKKYGRPQIEEALGRKETISSRVLRFFGIGEAELETEMMDLIDAQTNPTVAPLASDGEVTLRLTAKDVSKEKAENMLDEMETQILKRVRPYFYGYDDTTLMDEMSKELKKQELTIACAESLTGGLFQSQMTSISGAGSVLKGGIVCYSPEIKKELLDVSPNTISIHGTVSEPCAKELAENVREKFDSDIGISFTGAAGPGPHEGKDEGTIWIGISRRDRNTKTFLLNLAGTRNGNRARTVKYGSYFLLKELRGEGKS</sequence>
<feature type="coiled-coil region" evidence="2">
    <location>
        <begin position="222"/>
        <end position="280"/>
    </location>
</feature>
<evidence type="ECO:0000313" key="5">
    <source>
        <dbReference type="Proteomes" id="UP000323317"/>
    </source>
</evidence>
<dbReference type="NCBIfam" id="TIGR00199">
    <property type="entry name" value="PncC_domain"/>
    <property type="match status" value="1"/>
</dbReference>
<dbReference type="Pfam" id="PF18146">
    <property type="entry name" value="CinA_KH"/>
    <property type="match status" value="1"/>
</dbReference>
<dbReference type="Pfam" id="PF02464">
    <property type="entry name" value="CinA"/>
    <property type="match status" value="1"/>
</dbReference>
<dbReference type="HAMAP" id="MF_00226_B">
    <property type="entry name" value="CinA_B"/>
    <property type="match status" value="1"/>
</dbReference>
<dbReference type="NCBIfam" id="TIGR00177">
    <property type="entry name" value="molyb_syn"/>
    <property type="match status" value="1"/>
</dbReference>
<dbReference type="PIRSF" id="PIRSF006728">
    <property type="entry name" value="CinA"/>
    <property type="match status" value="1"/>
</dbReference>
<dbReference type="EMBL" id="VTEH01000001">
    <property type="protein sequence ID" value="TYR77457.1"/>
    <property type="molecule type" value="Genomic_DNA"/>
</dbReference>
<dbReference type="RefSeq" id="WP_148945068.1">
    <property type="nucleotide sequence ID" value="NZ_JBNILU010000001.1"/>
</dbReference>
<dbReference type="InterPro" id="IPR036425">
    <property type="entry name" value="MoaB/Mog-like_dom_sf"/>
</dbReference>
<comment type="caution">
    <text evidence="4">The sequence shown here is derived from an EMBL/GenBank/DDBJ whole genome shotgun (WGS) entry which is preliminary data.</text>
</comment>
<dbReference type="InterPro" id="IPR008135">
    <property type="entry name" value="Competence-induced_CinA"/>
</dbReference>
<dbReference type="AlphaFoldDB" id="A0A5D4KJI5"/>
<evidence type="ECO:0000256" key="1">
    <source>
        <dbReference type="HAMAP-Rule" id="MF_00226"/>
    </source>
</evidence>
<dbReference type="InterPro" id="IPR041424">
    <property type="entry name" value="CinA_KH"/>
</dbReference>
<reference evidence="4 5" key="1">
    <citation type="submission" date="2019-08" db="EMBL/GenBank/DDBJ databases">
        <title>Bacillus genomes from the desert of Cuatro Cienegas, Coahuila.</title>
        <authorList>
            <person name="Olmedo-Alvarez G."/>
        </authorList>
    </citation>
    <scope>NUCLEOTIDE SEQUENCE [LARGE SCALE GENOMIC DNA]</scope>
    <source>
        <strain evidence="4 5">CH40_1T</strain>
    </source>
</reference>